<evidence type="ECO:0000313" key="2">
    <source>
        <dbReference type="EMBL" id="CAC5412477.1"/>
    </source>
</evidence>
<dbReference type="AlphaFoldDB" id="A0A6J8DWN3"/>
<dbReference type="PANTHER" id="PTHR24020">
    <property type="entry name" value="COLLAGEN ALPHA"/>
    <property type="match status" value="1"/>
</dbReference>
<reference evidence="2 3" key="1">
    <citation type="submission" date="2020-06" db="EMBL/GenBank/DDBJ databases">
        <authorList>
            <person name="Li R."/>
            <person name="Bekaert M."/>
        </authorList>
    </citation>
    <scope>NUCLEOTIDE SEQUENCE [LARGE SCALE GENOMIC DNA]</scope>
    <source>
        <strain evidence="3">wild</strain>
    </source>
</reference>
<dbReference type="SUPFAM" id="SSF53300">
    <property type="entry name" value="vWA-like"/>
    <property type="match status" value="1"/>
</dbReference>
<dbReference type="InterPro" id="IPR050525">
    <property type="entry name" value="ECM_Assembly_Org"/>
</dbReference>
<dbReference type="InterPro" id="IPR036465">
    <property type="entry name" value="vWFA_dom_sf"/>
</dbReference>
<accession>A0A6J8DWN3</accession>
<gene>
    <name evidence="2" type="ORF">MCOR_45451</name>
</gene>
<proteinExistence type="predicted"/>
<protein>
    <submittedName>
        <fullName evidence="2">COL6A</fullName>
    </submittedName>
</protein>
<dbReference type="Proteomes" id="UP000507470">
    <property type="component" value="Unassembled WGS sequence"/>
</dbReference>
<dbReference type="PROSITE" id="PS50234">
    <property type="entry name" value="VWFA"/>
    <property type="match status" value="1"/>
</dbReference>
<dbReference type="InterPro" id="IPR002035">
    <property type="entry name" value="VWF_A"/>
</dbReference>
<name>A0A6J8DWN3_MYTCO</name>
<dbReference type="SMART" id="SM00327">
    <property type="entry name" value="VWA"/>
    <property type="match status" value="1"/>
</dbReference>
<keyword evidence="3" id="KW-1185">Reference proteome</keyword>
<organism evidence="2 3">
    <name type="scientific">Mytilus coruscus</name>
    <name type="common">Sea mussel</name>
    <dbReference type="NCBI Taxonomy" id="42192"/>
    <lineage>
        <taxon>Eukaryota</taxon>
        <taxon>Metazoa</taxon>
        <taxon>Spiralia</taxon>
        <taxon>Lophotrochozoa</taxon>
        <taxon>Mollusca</taxon>
        <taxon>Bivalvia</taxon>
        <taxon>Autobranchia</taxon>
        <taxon>Pteriomorphia</taxon>
        <taxon>Mytilida</taxon>
        <taxon>Mytiloidea</taxon>
        <taxon>Mytilidae</taxon>
        <taxon>Mytilinae</taxon>
        <taxon>Mytilus</taxon>
    </lineage>
</organism>
<dbReference type="PANTHER" id="PTHR24020:SF84">
    <property type="entry name" value="VWFA DOMAIN-CONTAINING PROTEIN"/>
    <property type="match status" value="1"/>
</dbReference>
<sequence>MRTEVMVAMLVSFLGKTEDFTKDVVKSFSNVGPNGTQFGAVYVSGSSNQTTAFDLNDHSNAADILNALDSIPNGRSHLGPALEYLENNLFNVDGTGNNGAGQPCAVDNRFAIVITDGNTAGGTVPKAQSLKNANVKIIAVGVRKDIDISLLQAIASGNQNVFHVGDFRNLSSILDGVVSAI</sequence>
<dbReference type="EMBL" id="CACVKT020008025">
    <property type="protein sequence ID" value="CAC5412477.1"/>
    <property type="molecule type" value="Genomic_DNA"/>
</dbReference>
<evidence type="ECO:0000259" key="1">
    <source>
        <dbReference type="PROSITE" id="PS50234"/>
    </source>
</evidence>
<feature type="domain" description="VWFA" evidence="1">
    <location>
        <begin position="1"/>
        <end position="177"/>
    </location>
</feature>
<dbReference type="Pfam" id="PF00092">
    <property type="entry name" value="VWA"/>
    <property type="match status" value="1"/>
</dbReference>
<evidence type="ECO:0000313" key="3">
    <source>
        <dbReference type="Proteomes" id="UP000507470"/>
    </source>
</evidence>
<dbReference type="Gene3D" id="3.40.50.410">
    <property type="entry name" value="von Willebrand factor, type A domain"/>
    <property type="match status" value="1"/>
</dbReference>